<dbReference type="GeneID" id="69118061"/>
<dbReference type="RefSeq" id="WP_232569513.1">
    <property type="nucleotide sequence ID" value="NZ_CP089466.1"/>
</dbReference>
<evidence type="ECO:0000256" key="1">
    <source>
        <dbReference type="SAM" id="MobiDB-lite"/>
    </source>
</evidence>
<keyword evidence="3" id="KW-1185">Reference proteome</keyword>
<dbReference type="AlphaFoldDB" id="A0ABD5NI35"/>
<sequence length="144" mass="15606">MTDRVTDDALDTVVGTLARAGGTRRLELRLPADAAESFPVDEVVRVVLDGTERRARLSSTGDDRPVVRGVYDTPRLARNPGDGENRLLAWVDDRDLEAGRSVHVDVVEPEFKYGIRAPGESATYDATGTPDSGLADIARSVEEN</sequence>
<dbReference type="Pfam" id="PF23424">
    <property type="entry name" value="DUF7112"/>
    <property type="match status" value="1"/>
</dbReference>
<feature type="region of interest" description="Disordered" evidence="1">
    <location>
        <begin position="119"/>
        <end position="144"/>
    </location>
</feature>
<accession>A0ABD5NI35</accession>
<evidence type="ECO:0000313" key="3">
    <source>
        <dbReference type="Proteomes" id="UP001595660"/>
    </source>
</evidence>
<gene>
    <name evidence="2" type="ORF">ACFOKC_14435</name>
</gene>
<comment type="caution">
    <text evidence="2">The sequence shown here is derived from an EMBL/GenBank/DDBJ whole genome shotgun (WGS) entry which is preliminary data.</text>
</comment>
<protein>
    <submittedName>
        <fullName evidence="2">Uncharacterized protein</fullName>
    </submittedName>
</protein>
<dbReference type="EMBL" id="JBHRWN010000002">
    <property type="protein sequence ID" value="MFC3478926.1"/>
    <property type="molecule type" value="Genomic_DNA"/>
</dbReference>
<dbReference type="Proteomes" id="UP001595660">
    <property type="component" value="Unassembled WGS sequence"/>
</dbReference>
<organism evidence="2 3">
    <name type="scientific">Halobacterium litoreum</name>
    <dbReference type="NCBI Taxonomy" id="2039234"/>
    <lineage>
        <taxon>Archaea</taxon>
        <taxon>Methanobacteriati</taxon>
        <taxon>Methanobacteriota</taxon>
        <taxon>Stenosarchaea group</taxon>
        <taxon>Halobacteria</taxon>
        <taxon>Halobacteriales</taxon>
        <taxon>Halobacteriaceae</taxon>
        <taxon>Halobacterium</taxon>
    </lineage>
</organism>
<reference evidence="2 3" key="1">
    <citation type="journal article" date="2019" name="Int. J. Syst. Evol. Microbiol.">
        <title>The Global Catalogue of Microorganisms (GCM) 10K type strain sequencing project: providing services to taxonomists for standard genome sequencing and annotation.</title>
        <authorList>
            <consortium name="The Broad Institute Genomics Platform"/>
            <consortium name="The Broad Institute Genome Sequencing Center for Infectious Disease"/>
            <person name="Wu L."/>
            <person name="Ma J."/>
        </authorList>
    </citation>
    <scope>NUCLEOTIDE SEQUENCE [LARGE SCALE GENOMIC DNA]</scope>
    <source>
        <strain evidence="2 3">CGMCC 1.12562</strain>
    </source>
</reference>
<proteinExistence type="predicted"/>
<evidence type="ECO:0000313" key="2">
    <source>
        <dbReference type="EMBL" id="MFC3478926.1"/>
    </source>
</evidence>
<dbReference type="InterPro" id="IPR055536">
    <property type="entry name" value="DUF7112"/>
</dbReference>
<name>A0ABD5NI35_9EURY</name>